<dbReference type="Proteomes" id="UP001205740">
    <property type="component" value="Unassembled WGS sequence"/>
</dbReference>
<evidence type="ECO:0000313" key="2">
    <source>
        <dbReference type="EMBL" id="MCP2160042.1"/>
    </source>
</evidence>
<sequence length="148" mass="15785">MIIRLARLVLILAALPVGWYGLSLLWDMSAADKASILVWLIGGLVAHDAIFAPACIAAGHSVRAILPQRWWPPVLAGSSATLLLVLLALPVLYPRSTSQLPPGDGQSGTILDRPYGLGLGLAVLVIWALVVVLIVRHRTPSQSTDTKE</sequence>
<feature type="transmembrane region" description="Helical" evidence="1">
    <location>
        <begin position="113"/>
        <end position="135"/>
    </location>
</feature>
<keyword evidence="1" id="KW-1133">Transmembrane helix</keyword>
<reference evidence="2 3" key="1">
    <citation type="submission" date="2022-06" db="EMBL/GenBank/DDBJ databases">
        <title>Genomic Encyclopedia of Archaeal and Bacterial Type Strains, Phase II (KMG-II): from individual species to whole genera.</title>
        <authorList>
            <person name="Goeker M."/>
        </authorList>
    </citation>
    <scope>NUCLEOTIDE SEQUENCE [LARGE SCALE GENOMIC DNA]</scope>
    <source>
        <strain evidence="2 3">DSM 45037</strain>
    </source>
</reference>
<evidence type="ECO:0000313" key="3">
    <source>
        <dbReference type="Proteomes" id="UP001205740"/>
    </source>
</evidence>
<proteinExistence type="predicted"/>
<feature type="transmembrane region" description="Helical" evidence="1">
    <location>
        <begin position="38"/>
        <end position="58"/>
    </location>
</feature>
<comment type="caution">
    <text evidence="2">The sequence shown here is derived from an EMBL/GenBank/DDBJ whole genome shotgun (WGS) entry which is preliminary data.</text>
</comment>
<keyword evidence="3" id="KW-1185">Reference proteome</keyword>
<accession>A0ABT1H2J2</accession>
<feature type="transmembrane region" description="Helical" evidence="1">
    <location>
        <begin position="7"/>
        <end position="26"/>
    </location>
</feature>
<keyword evidence="1" id="KW-0472">Membrane</keyword>
<protein>
    <submittedName>
        <fullName evidence="2">Uncharacterized protein</fullName>
    </submittedName>
</protein>
<keyword evidence="1" id="KW-0812">Transmembrane</keyword>
<name>A0ABT1H2J2_9NOCA</name>
<dbReference type="RefSeq" id="WP_253653626.1">
    <property type="nucleotide sequence ID" value="NZ_BAAAOE010000001.1"/>
</dbReference>
<gene>
    <name evidence="2" type="ORF">LX12_001221</name>
</gene>
<feature type="transmembrane region" description="Helical" evidence="1">
    <location>
        <begin position="70"/>
        <end position="93"/>
    </location>
</feature>
<dbReference type="EMBL" id="JAMTCG010000002">
    <property type="protein sequence ID" value="MCP2160042.1"/>
    <property type="molecule type" value="Genomic_DNA"/>
</dbReference>
<evidence type="ECO:0000256" key="1">
    <source>
        <dbReference type="SAM" id="Phobius"/>
    </source>
</evidence>
<organism evidence="2 3">
    <name type="scientific">Williamsia serinedens</name>
    <dbReference type="NCBI Taxonomy" id="391736"/>
    <lineage>
        <taxon>Bacteria</taxon>
        <taxon>Bacillati</taxon>
        <taxon>Actinomycetota</taxon>
        <taxon>Actinomycetes</taxon>
        <taxon>Mycobacteriales</taxon>
        <taxon>Nocardiaceae</taxon>
        <taxon>Williamsia</taxon>
    </lineage>
</organism>